<dbReference type="EMBL" id="VDEP01000506">
    <property type="protein sequence ID" value="KAA1068093.1"/>
    <property type="molecule type" value="Genomic_DNA"/>
</dbReference>
<feature type="compositionally biased region" description="Basic residues" evidence="1">
    <location>
        <begin position="99"/>
        <end position="108"/>
    </location>
</feature>
<evidence type="ECO:0000313" key="2">
    <source>
        <dbReference type="EMBL" id="KAA1068093.1"/>
    </source>
</evidence>
<proteinExistence type="predicted"/>
<sequence>MDFTLTKHSSTPESLSLVASGPEPGNSLEHDAPAPTKRSSTPESLGRVASGPEPGNLLEHDAPAPTKRLSTPESLGRVASGPEPGNSLEHDASVLNHTPARRPSKKAKITPVPTVRRSIRLFYKNHPFNGSFSANADYVPQN</sequence>
<evidence type="ECO:0000313" key="3">
    <source>
        <dbReference type="Proteomes" id="UP000325313"/>
    </source>
</evidence>
<comment type="caution">
    <text evidence="2">The sequence shown here is derived from an EMBL/GenBank/DDBJ whole genome shotgun (WGS) entry which is preliminary data.</text>
</comment>
<dbReference type="Proteomes" id="UP000325313">
    <property type="component" value="Unassembled WGS sequence"/>
</dbReference>
<feature type="compositionally biased region" description="Polar residues" evidence="1">
    <location>
        <begin position="1"/>
        <end position="14"/>
    </location>
</feature>
<accession>A0A5B0LW52</accession>
<gene>
    <name evidence="2" type="ORF">PGTUg99_013641</name>
</gene>
<name>A0A5B0LW52_PUCGR</name>
<dbReference type="AlphaFoldDB" id="A0A5B0LW52"/>
<protein>
    <submittedName>
        <fullName evidence="2">Uncharacterized protein</fullName>
    </submittedName>
</protein>
<evidence type="ECO:0000256" key="1">
    <source>
        <dbReference type="SAM" id="MobiDB-lite"/>
    </source>
</evidence>
<reference evidence="2 3" key="1">
    <citation type="submission" date="2019-05" db="EMBL/GenBank/DDBJ databases">
        <title>Emergence of the Ug99 lineage of the wheat stem rust pathogen through somatic hybridization.</title>
        <authorList>
            <person name="Li F."/>
            <person name="Upadhyaya N.M."/>
            <person name="Sperschneider J."/>
            <person name="Matny O."/>
            <person name="Nguyen-Phuc H."/>
            <person name="Mago R."/>
            <person name="Raley C."/>
            <person name="Miller M.E."/>
            <person name="Silverstein K.A.T."/>
            <person name="Henningsen E."/>
            <person name="Hirsch C.D."/>
            <person name="Visser B."/>
            <person name="Pretorius Z.A."/>
            <person name="Steffenson B.J."/>
            <person name="Schwessinger B."/>
            <person name="Dodds P.N."/>
            <person name="Figueroa M."/>
        </authorList>
    </citation>
    <scope>NUCLEOTIDE SEQUENCE [LARGE SCALE GENOMIC DNA]</scope>
    <source>
        <strain evidence="2 3">Ug99</strain>
    </source>
</reference>
<feature type="region of interest" description="Disordered" evidence="1">
    <location>
        <begin position="1"/>
        <end position="112"/>
    </location>
</feature>
<organism evidence="2 3">
    <name type="scientific">Puccinia graminis f. sp. tritici</name>
    <dbReference type="NCBI Taxonomy" id="56615"/>
    <lineage>
        <taxon>Eukaryota</taxon>
        <taxon>Fungi</taxon>
        <taxon>Dikarya</taxon>
        <taxon>Basidiomycota</taxon>
        <taxon>Pucciniomycotina</taxon>
        <taxon>Pucciniomycetes</taxon>
        <taxon>Pucciniales</taxon>
        <taxon>Pucciniaceae</taxon>
        <taxon>Puccinia</taxon>
    </lineage>
</organism>